<evidence type="ECO:0000313" key="9">
    <source>
        <dbReference type="EMBL" id="ASJ24078.1"/>
    </source>
</evidence>
<feature type="transmembrane region" description="Helical" evidence="6">
    <location>
        <begin position="7"/>
        <end position="29"/>
    </location>
</feature>
<dbReference type="InterPro" id="IPR035919">
    <property type="entry name" value="EAL_sf"/>
</dbReference>
<dbReference type="InterPro" id="IPR050706">
    <property type="entry name" value="Cyclic-di-GMP_PDE-like"/>
</dbReference>
<dbReference type="Pfam" id="PF02743">
    <property type="entry name" value="dCache_1"/>
    <property type="match status" value="1"/>
</dbReference>
<dbReference type="Gene3D" id="3.30.70.270">
    <property type="match status" value="1"/>
</dbReference>
<organism evidence="9 10">
    <name type="scientific">Laribacter hongkongensis</name>
    <dbReference type="NCBI Taxonomy" id="168471"/>
    <lineage>
        <taxon>Bacteria</taxon>
        <taxon>Pseudomonadati</taxon>
        <taxon>Pseudomonadota</taxon>
        <taxon>Betaproteobacteria</taxon>
        <taxon>Neisseriales</taxon>
        <taxon>Aquaspirillaceae</taxon>
        <taxon>Laribacter</taxon>
    </lineage>
</organism>
<feature type="domain" description="GGDEF" evidence="8">
    <location>
        <begin position="352"/>
        <end position="475"/>
    </location>
</feature>
<dbReference type="PANTHER" id="PTHR33121:SF70">
    <property type="entry name" value="SIGNALING PROTEIN YKOW"/>
    <property type="match status" value="1"/>
</dbReference>
<reference evidence="10" key="1">
    <citation type="submission" date="2017-06" db="EMBL/GenBank/DDBJ databases">
        <title>Whole genome sequence of Laribacter hongkongensis LHGZ1.</title>
        <authorList>
            <person name="Chen D."/>
            <person name="Wu H."/>
            <person name="Chen J."/>
        </authorList>
    </citation>
    <scope>NUCLEOTIDE SEQUENCE [LARGE SCALE GENOMIC DNA]</scope>
    <source>
        <strain evidence="10">LHGZ1</strain>
    </source>
</reference>
<dbReference type="PROSITE" id="PS50887">
    <property type="entry name" value="GGDEF"/>
    <property type="match status" value="1"/>
</dbReference>
<dbReference type="PROSITE" id="PS50883">
    <property type="entry name" value="EAL"/>
    <property type="match status" value="1"/>
</dbReference>
<dbReference type="Proteomes" id="UP000197424">
    <property type="component" value="Chromosome"/>
</dbReference>
<gene>
    <name evidence="9" type="ORF">LHGZ1_1247</name>
</gene>
<accession>A0A248LH41</accession>
<name>A0A248LH41_9NEIS</name>
<evidence type="ECO:0000256" key="6">
    <source>
        <dbReference type="SAM" id="Phobius"/>
    </source>
</evidence>
<dbReference type="CDD" id="cd01948">
    <property type="entry name" value="EAL"/>
    <property type="match status" value="1"/>
</dbReference>
<dbReference type="CDD" id="cd12912">
    <property type="entry name" value="PDC2_MCP_like"/>
    <property type="match status" value="1"/>
</dbReference>
<evidence type="ECO:0000256" key="2">
    <source>
        <dbReference type="ARBA" id="ARBA00022475"/>
    </source>
</evidence>
<dbReference type="InterPro" id="IPR043128">
    <property type="entry name" value="Rev_trsase/Diguanyl_cyclase"/>
</dbReference>
<keyword evidence="4 6" id="KW-1133">Transmembrane helix</keyword>
<keyword evidence="3 6" id="KW-0812">Transmembrane</keyword>
<dbReference type="InterPro" id="IPR029787">
    <property type="entry name" value="Nucleotide_cyclase"/>
</dbReference>
<evidence type="ECO:0000259" key="8">
    <source>
        <dbReference type="PROSITE" id="PS50887"/>
    </source>
</evidence>
<dbReference type="Pfam" id="PF00990">
    <property type="entry name" value="GGDEF"/>
    <property type="match status" value="1"/>
</dbReference>
<comment type="subcellular location">
    <subcellularLocation>
        <location evidence="1">Cell membrane</location>
        <topology evidence="1">Multi-pass membrane protein</topology>
    </subcellularLocation>
</comment>
<dbReference type="Pfam" id="PF00563">
    <property type="entry name" value="EAL"/>
    <property type="match status" value="1"/>
</dbReference>
<protein>
    <submittedName>
        <fullName evidence="9">Diguanylate cyclase (GGDEF) domain-containing protein</fullName>
    </submittedName>
</protein>
<dbReference type="PANTHER" id="PTHR33121">
    <property type="entry name" value="CYCLIC DI-GMP PHOSPHODIESTERASE PDEF"/>
    <property type="match status" value="1"/>
</dbReference>
<dbReference type="Gene3D" id="3.20.20.450">
    <property type="entry name" value="EAL domain"/>
    <property type="match status" value="1"/>
</dbReference>
<keyword evidence="5 6" id="KW-0472">Membrane</keyword>
<dbReference type="SMART" id="SM00052">
    <property type="entry name" value="EAL"/>
    <property type="match status" value="1"/>
</dbReference>
<dbReference type="SUPFAM" id="SSF55073">
    <property type="entry name" value="Nucleotide cyclase"/>
    <property type="match status" value="1"/>
</dbReference>
<dbReference type="InterPro" id="IPR000160">
    <property type="entry name" value="GGDEF_dom"/>
</dbReference>
<feature type="transmembrane region" description="Helical" evidence="6">
    <location>
        <begin position="290"/>
        <end position="312"/>
    </location>
</feature>
<dbReference type="InterPro" id="IPR033479">
    <property type="entry name" value="dCache_1"/>
</dbReference>
<proteinExistence type="predicted"/>
<dbReference type="NCBIfam" id="TIGR00254">
    <property type="entry name" value="GGDEF"/>
    <property type="match status" value="1"/>
</dbReference>
<feature type="domain" description="EAL" evidence="7">
    <location>
        <begin position="483"/>
        <end position="737"/>
    </location>
</feature>
<evidence type="ECO:0000259" key="7">
    <source>
        <dbReference type="PROSITE" id="PS50883"/>
    </source>
</evidence>
<dbReference type="Gene3D" id="3.30.450.20">
    <property type="entry name" value="PAS domain"/>
    <property type="match status" value="1"/>
</dbReference>
<dbReference type="InterPro" id="IPR001633">
    <property type="entry name" value="EAL_dom"/>
</dbReference>
<dbReference type="GO" id="GO:0071111">
    <property type="term" value="F:cyclic-guanylate-specific phosphodiesterase activity"/>
    <property type="evidence" value="ECO:0007669"/>
    <property type="project" value="InterPro"/>
</dbReference>
<sequence length="741" mass="83790">MKNQKKFNTSLIFLGVVISILVVFIIQLMRHVQSLLELDTKINLTEIVSQNKESITNRLTLNIQSVEVLASQLSDEIKYKQLLDKNLDIQGAINEFGIKTNSNSIFIANAAGTVFRKNRQPIYITGRKYFRTSMTGRSNISDQIISRLDGEDIFIISAPIIIKNNPVGSVQKILTKSEMYQMASLPLFSSNGYIYIVDEKGYVVIHTSHNNCQKKSDNYFRDLHASGNPEQAEKIRSDITAKKSGLTETTVSGVKIFSSYTPIDKARGWYLVVSVPVLTVSPNANIVIHLFYAILFFVTLISAISMVYFLIYKNRQQMQLEKIAFVDPVTDGNTYSKFLINAENSIKEPDNKTRSIIKVDIDNFKYINKFHGFDFGNTVLKYTYQKFANQLRQHEHIARISDDNYALLLEDISPERLSNLFNPTSHKDASIYFSAGIYQVNDTQENINTMLDKAAIAAKKVKGLINKHYAFYTEQMEAASIHNEKLKSSIKTAFAADEFVAFYQPKVDISSNKITGCEALARWKKPDGKFISPGEFIPLCEQTGMIIELDMIIYEKSLKFLRNNLDNNIPCVPVSINFSKLHLASEDFFQKIKEKLNKYEIPPKLVEIELTESALFSDFDIMCRFARQLQEHGFLVAMDDFGSGYSSLNMLKNMPIDILKIDKEFLSSSADNTKRDIIFTGIAKMANSLGLSIVVEGVETADDVELMQKSGCHIAQGYYFSRPIPEDAFSSALRNGTIKPS</sequence>
<evidence type="ECO:0000256" key="5">
    <source>
        <dbReference type="ARBA" id="ARBA00023136"/>
    </source>
</evidence>
<dbReference type="RefSeq" id="WP_197736032.1">
    <property type="nucleotide sequence ID" value="NZ_CP022115.1"/>
</dbReference>
<dbReference type="SMART" id="SM00267">
    <property type="entry name" value="GGDEF"/>
    <property type="match status" value="1"/>
</dbReference>
<dbReference type="EMBL" id="CP022115">
    <property type="protein sequence ID" value="ASJ24078.1"/>
    <property type="molecule type" value="Genomic_DNA"/>
</dbReference>
<dbReference type="SUPFAM" id="SSF141868">
    <property type="entry name" value="EAL domain-like"/>
    <property type="match status" value="1"/>
</dbReference>
<dbReference type="GO" id="GO:0005886">
    <property type="term" value="C:plasma membrane"/>
    <property type="evidence" value="ECO:0007669"/>
    <property type="project" value="UniProtKB-SubCell"/>
</dbReference>
<keyword evidence="2" id="KW-1003">Cell membrane</keyword>
<evidence type="ECO:0000256" key="4">
    <source>
        <dbReference type="ARBA" id="ARBA00022989"/>
    </source>
</evidence>
<evidence type="ECO:0000256" key="1">
    <source>
        <dbReference type="ARBA" id="ARBA00004651"/>
    </source>
</evidence>
<dbReference type="AlphaFoldDB" id="A0A248LH41"/>
<evidence type="ECO:0000256" key="3">
    <source>
        <dbReference type="ARBA" id="ARBA00022692"/>
    </source>
</evidence>
<evidence type="ECO:0000313" key="10">
    <source>
        <dbReference type="Proteomes" id="UP000197424"/>
    </source>
</evidence>